<reference evidence="2" key="1">
    <citation type="journal article" date="2021" name="Science">
        <title>Hunting the eagle killer: A cyanobacterial neurotoxin causes vacuolar myelinopathy.</title>
        <authorList>
            <person name="Breinlinger S."/>
            <person name="Phillips T.J."/>
            <person name="Haram B.N."/>
            <person name="Mares J."/>
            <person name="Martinez Yerena J.A."/>
            <person name="Hrouzek P."/>
            <person name="Sobotka R."/>
            <person name="Henderson W.M."/>
            <person name="Schmieder P."/>
            <person name="Williams S.M."/>
            <person name="Lauderdale J.D."/>
            <person name="Wilde H.D."/>
            <person name="Gerrin W."/>
            <person name="Kust A."/>
            <person name="Washington J.W."/>
            <person name="Wagner C."/>
            <person name="Geier B."/>
            <person name="Liebeke M."/>
            <person name="Enke H."/>
            <person name="Niedermeyer T.H.J."/>
            <person name="Wilde S.B."/>
        </authorList>
    </citation>
    <scope>NUCLEOTIDE SEQUENCE [LARGE SCALE GENOMIC DNA]</scope>
    <source>
        <strain evidence="2">Thurmond2011</strain>
    </source>
</reference>
<dbReference type="Gene3D" id="3.90.1150.60">
    <property type="entry name" value="Methioning gamme-lyase, C-terminal domain"/>
    <property type="match status" value="1"/>
</dbReference>
<accession>A0AAP5IGP1</accession>
<name>A0AAP5IGP1_9CYAN</name>
<keyword evidence="2" id="KW-1185">Reference proteome</keyword>
<dbReference type="SUPFAM" id="SSF53383">
    <property type="entry name" value="PLP-dependent transferases"/>
    <property type="match status" value="1"/>
</dbReference>
<organism evidence="1 2">
    <name type="scientific">Aetokthonos hydrillicola Thurmond2011</name>
    <dbReference type="NCBI Taxonomy" id="2712845"/>
    <lineage>
        <taxon>Bacteria</taxon>
        <taxon>Bacillati</taxon>
        <taxon>Cyanobacteriota</taxon>
        <taxon>Cyanophyceae</taxon>
        <taxon>Nostocales</taxon>
        <taxon>Hapalosiphonaceae</taxon>
        <taxon>Aetokthonos</taxon>
    </lineage>
</organism>
<evidence type="ECO:0000313" key="1">
    <source>
        <dbReference type="EMBL" id="MDR9899548.1"/>
    </source>
</evidence>
<dbReference type="InterPro" id="IPR015424">
    <property type="entry name" value="PyrdxlP-dep_Trfase"/>
</dbReference>
<dbReference type="PANTHER" id="PTHR46658:SF1">
    <property type="entry name" value="CYS OR MET METABOLISM PYRIDOXAL-PHOSPHATE-DEPENDENT ENZYME"/>
    <property type="match status" value="1"/>
</dbReference>
<dbReference type="Pfam" id="PF06838">
    <property type="entry name" value="Met_gamma_lyase"/>
    <property type="match status" value="1"/>
</dbReference>
<dbReference type="InterPro" id="IPR015421">
    <property type="entry name" value="PyrdxlP-dep_Trfase_major"/>
</dbReference>
<comment type="caution">
    <text evidence="1">The sequence shown here is derived from an EMBL/GenBank/DDBJ whole genome shotgun (WGS) entry which is preliminary data.</text>
</comment>
<protein>
    <submittedName>
        <fullName evidence="1">Methionine gamma-lyase family protein</fullName>
    </submittedName>
</protein>
<dbReference type="InterPro" id="IPR009651">
    <property type="entry name" value="Met_g_lyase_put"/>
</dbReference>
<dbReference type="RefSeq" id="WP_310834308.1">
    <property type="nucleotide sequence ID" value="NZ_JAALHA020000025.1"/>
</dbReference>
<dbReference type="PANTHER" id="PTHR46658">
    <property type="entry name" value="CYS OR MET METABOLISM PYRIDOXAL-PHOSPHATE-DEPENDENT ENZYME"/>
    <property type="match status" value="1"/>
</dbReference>
<gene>
    <name evidence="1" type="ORF">G7B40_034065</name>
</gene>
<proteinExistence type="predicted"/>
<dbReference type="EMBL" id="JAALHA020000025">
    <property type="protein sequence ID" value="MDR9899548.1"/>
    <property type="molecule type" value="Genomic_DNA"/>
</dbReference>
<sequence>MNSNEHLREAEQALLQIFSGIDAQVKHNLTKVLKAFRYHRVGAHHFAGVSGYGHDDLGRETLDKVFAEVMGAEAAVVRVQFVSGTHAIACALFGVLRPGDEILAVAGSPYDTLEEVIGLRGEDQGSLIEFGIRYRQLELTAQGTVDWQALSSAIGQNTSLVLIQRSCGYSWRPSLSIAEIEKVIYLVKQQNPNTICFVDNCYGEFIETKEPTSVGADLMAGSLIKNPGGTIVNAGGYVAGRADLVEKAACRLTAPGIGSYGGATFDQNRLLFQGLFLAPQMVGEAMKGTHLTGYVFDKLGYPVNPAPLTPRRDVIQAIKLGSKEKLIAFCKAIQQNSPIGSYLDPEPAEMPGYESHVVMAGGTFIEGSTLEFSADGPLREPYVVYCQGGTHWTHVAIALEAAIDAVGSA</sequence>
<dbReference type="Gene3D" id="3.40.640.10">
    <property type="entry name" value="Type I PLP-dependent aspartate aminotransferase-like (Major domain)"/>
    <property type="match status" value="1"/>
</dbReference>
<dbReference type="AlphaFoldDB" id="A0AAP5IGP1"/>
<evidence type="ECO:0000313" key="2">
    <source>
        <dbReference type="Proteomes" id="UP000667802"/>
    </source>
</evidence>
<dbReference type="Proteomes" id="UP000667802">
    <property type="component" value="Unassembled WGS sequence"/>
</dbReference>